<evidence type="ECO:0000256" key="6">
    <source>
        <dbReference type="ARBA" id="ARBA00022840"/>
    </source>
</evidence>
<keyword evidence="3" id="KW-0808">Transferase</keyword>
<dbReference type="AlphaFoldDB" id="A0A485KMR8"/>
<comment type="catalytic activity">
    <reaction evidence="8">
        <text>L-seryl-[protein] + ATP = O-phospho-L-seryl-[protein] + ADP + H(+)</text>
        <dbReference type="Rhea" id="RHEA:17989"/>
        <dbReference type="Rhea" id="RHEA-COMP:9863"/>
        <dbReference type="Rhea" id="RHEA-COMP:11604"/>
        <dbReference type="ChEBI" id="CHEBI:15378"/>
        <dbReference type="ChEBI" id="CHEBI:29999"/>
        <dbReference type="ChEBI" id="CHEBI:30616"/>
        <dbReference type="ChEBI" id="CHEBI:83421"/>
        <dbReference type="ChEBI" id="CHEBI:456216"/>
        <dbReference type="EC" id="2.7.11.1"/>
    </reaction>
</comment>
<keyword evidence="6" id="KW-0067">ATP-binding</keyword>
<evidence type="ECO:0000259" key="9">
    <source>
        <dbReference type="PROSITE" id="PS50011"/>
    </source>
</evidence>
<dbReference type="InterPro" id="IPR011009">
    <property type="entry name" value="Kinase-like_dom_sf"/>
</dbReference>
<evidence type="ECO:0000313" key="12">
    <source>
        <dbReference type="Proteomes" id="UP000332933"/>
    </source>
</evidence>
<evidence type="ECO:0000256" key="1">
    <source>
        <dbReference type="ARBA" id="ARBA00012513"/>
    </source>
</evidence>
<keyword evidence="4" id="KW-0547">Nucleotide-binding</keyword>
<accession>A0A485KMR8</accession>
<sequence length="365" mass="40432">MGNTIKVNRTTFQIRGKLGSGGFSEVYLVEGKRNPHVSLESDIHVDEKAMYALKLMVCQDDEQLKRALMEVQLHRRLKHVNVMPLLESEIRVKTAPHLTAAQNALSRSKEVLMLFPLFVMGSLQRHIERATRMPLFEEKACLHVFLCIARGVKEIHALGLAHRDIKPGNILLTDEYTPVVMDLGSAAPLHTTIETQHEATDMVDEAARYSSAAYRAPELWSDSFRGTLSGKTDVWSLGCTLYAMAFGPFSPFESAKDGVQKLAILNGVVKFPAHSSVSVAFVAFIQRMLQVDVDERPSLDDVIHQAQQLARNRTASDADKITRMSRGFPKSEYISPPSHTTCGTGVDAQSLANKGRHILSNALAL</sequence>
<name>A0A485KMR8_9STRA</name>
<evidence type="ECO:0000256" key="3">
    <source>
        <dbReference type="ARBA" id="ARBA00022679"/>
    </source>
</evidence>
<dbReference type="Gene3D" id="1.10.510.10">
    <property type="entry name" value="Transferase(Phosphotransferase) domain 1"/>
    <property type="match status" value="1"/>
</dbReference>
<dbReference type="SMART" id="SM00220">
    <property type="entry name" value="S_TKc"/>
    <property type="match status" value="1"/>
</dbReference>
<evidence type="ECO:0000256" key="5">
    <source>
        <dbReference type="ARBA" id="ARBA00022777"/>
    </source>
</evidence>
<dbReference type="PROSITE" id="PS50011">
    <property type="entry name" value="PROTEIN_KINASE_DOM"/>
    <property type="match status" value="1"/>
</dbReference>
<keyword evidence="5" id="KW-0418">Kinase</keyword>
<reference evidence="11 12" key="1">
    <citation type="submission" date="2019-03" db="EMBL/GenBank/DDBJ databases">
        <authorList>
            <person name="Gaulin E."/>
            <person name="Dumas B."/>
        </authorList>
    </citation>
    <scope>NUCLEOTIDE SEQUENCE [LARGE SCALE GENOMIC DNA]</scope>
    <source>
        <strain evidence="11">CBS 568.67</strain>
    </source>
</reference>
<dbReference type="SUPFAM" id="SSF56112">
    <property type="entry name" value="Protein kinase-like (PK-like)"/>
    <property type="match status" value="1"/>
</dbReference>
<evidence type="ECO:0000313" key="10">
    <source>
        <dbReference type="EMBL" id="KAF0700209.1"/>
    </source>
</evidence>
<organism evidence="11 12">
    <name type="scientific">Aphanomyces stellatus</name>
    <dbReference type="NCBI Taxonomy" id="120398"/>
    <lineage>
        <taxon>Eukaryota</taxon>
        <taxon>Sar</taxon>
        <taxon>Stramenopiles</taxon>
        <taxon>Oomycota</taxon>
        <taxon>Saprolegniomycetes</taxon>
        <taxon>Saprolegniales</taxon>
        <taxon>Verrucalvaceae</taxon>
        <taxon>Aphanomyces</taxon>
    </lineage>
</organism>
<dbReference type="GO" id="GO:0005737">
    <property type="term" value="C:cytoplasm"/>
    <property type="evidence" value="ECO:0007669"/>
    <property type="project" value="TreeGrafter"/>
</dbReference>
<proteinExistence type="predicted"/>
<keyword evidence="12" id="KW-1185">Reference proteome</keyword>
<dbReference type="OrthoDB" id="248923at2759"/>
<dbReference type="PANTHER" id="PTHR45998">
    <property type="entry name" value="SERINE/THREONINE-PROTEIN KINASE 16"/>
    <property type="match status" value="1"/>
</dbReference>
<dbReference type="PROSITE" id="PS00108">
    <property type="entry name" value="PROTEIN_KINASE_ST"/>
    <property type="match status" value="1"/>
</dbReference>
<comment type="catalytic activity">
    <reaction evidence="7">
        <text>L-threonyl-[protein] + ATP = O-phospho-L-threonyl-[protein] + ADP + H(+)</text>
        <dbReference type="Rhea" id="RHEA:46608"/>
        <dbReference type="Rhea" id="RHEA-COMP:11060"/>
        <dbReference type="Rhea" id="RHEA-COMP:11605"/>
        <dbReference type="ChEBI" id="CHEBI:15378"/>
        <dbReference type="ChEBI" id="CHEBI:30013"/>
        <dbReference type="ChEBI" id="CHEBI:30616"/>
        <dbReference type="ChEBI" id="CHEBI:61977"/>
        <dbReference type="ChEBI" id="CHEBI:456216"/>
        <dbReference type="EC" id="2.7.11.1"/>
    </reaction>
</comment>
<dbReference type="Pfam" id="PF00069">
    <property type="entry name" value="Pkinase"/>
    <property type="match status" value="1"/>
</dbReference>
<protein>
    <recommendedName>
        <fullName evidence="1">non-specific serine/threonine protein kinase</fullName>
        <ecNumber evidence="1">2.7.11.1</ecNumber>
    </recommendedName>
</protein>
<dbReference type="InterPro" id="IPR008271">
    <property type="entry name" value="Ser/Thr_kinase_AS"/>
</dbReference>
<evidence type="ECO:0000313" key="11">
    <source>
        <dbReference type="EMBL" id="VFT86146.1"/>
    </source>
</evidence>
<feature type="domain" description="Protein kinase" evidence="9">
    <location>
        <begin position="12"/>
        <end position="310"/>
    </location>
</feature>
<gene>
    <name evidence="11" type="primary">Aste57867_9263</name>
    <name evidence="10" type="ORF">As57867_009227</name>
    <name evidence="11" type="ORF">ASTE57867_9263</name>
</gene>
<reference evidence="10" key="2">
    <citation type="submission" date="2019-06" db="EMBL/GenBank/DDBJ databases">
        <title>Genomics analysis of Aphanomyces spp. identifies a new class of oomycete effector associated with host adaptation.</title>
        <authorList>
            <person name="Gaulin E."/>
        </authorList>
    </citation>
    <scope>NUCLEOTIDE SEQUENCE</scope>
    <source>
        <strain evidence="10">CBS 578.67</strain>
    </source>
</reference>
<dbReference type="GO" id="GO:0005524">
    <property type="term" value="F:ATP binding"/>
    <property type="evidence" value="ECO:0007669"/>
    <property type="project" value="UniProtKB-KW"/>
</dbReference>
<evidence type="ECO:0000256" key="4">
    <source>
        <dbReference type="ARBA" id="ARBA00022741"/>
    </source>
</evidence>
<keyword evidence="2" id="KW-0723">Serine/threonine-protein kinase</keyword>
<dbReference type="InterPro" id="IPR052239">
    <property type="entry name" value="Ser/Thr-specific_kinases"/>
</dbReference>
<dbReference type="InterPro" id="IPR000719">
    <property type="entry name" value="Prot_kinase_dom"/>
</dbReference>
<evidence type="ECO:0000256" key="2">
    <source>
        <dbReference type="ARBA" id="ARBA00022527"/>
    </source>
</evidence>
<dbReference type="EMBL" id="VJMH01005133">
    <property type="protein sequence ID" value="KAF0700209.1"/>
    <property type="molecule type" value="Genomic_DNA"/>
</dbReference>
<evidence type="ECO:0000256" key="8">
    <source>
        <dbReference type="ARBA" id="ARBA00048679"/>
    </source>
</evidence>
<dbReference type="Proteomes" id="UP000332933">
    <property type="component" value="Unassembled WGS sequence"/>
</dbReference>
<evidence type="ECO:0000256" key="7">
    <source>
        <dbReference type="ARBA" id="ARBA00047899"/>
    </source>
</evidence>
<dbReference type="EC" id="2.7.11.1" evidence="1"/>
<dbReference type="EMBL" id="CAADRA010005154">
    <property type="protein sequence ID" value="VFT86146.1"/>
    <property type="molecule type" value="Genomic_DNA"/>
</dbReference>
<dbReference type="PANTHER" id="PTHR45998:SF2">
    <property type="entry name" value="SERINE_THREONINE-PROTEIN KINASE 16"/>
    <property type="match status" value="1"/>
</dbReference>
<dbReference type="GO" id="GO:0004674">
    <property type="term" value="F:protein serine/threonine kinase activity"/>
    <property type="evidence" value="ECO:0007669"/>
    <property type="project" value="UniProtKB-KW"/>
</dbReference>